<sequence length="616" mass="69796">SLFTLVIFLSQCRAPQAPIIIVGTHTDKCPDEDEPQHGKFTVKTLIEMVNRRYFQICLDPTSYGIPSICKHVPICCPSITISASEDAINQTKYLASIIHKAANSMRISGRMTAAFLGQTSGRAHQAMRFLGLPVPLLFHEIETITIELSQQMQRDKIHPIMPLDQYLFVSLQLFNPGKMKLNKIVDFETRRIVKIIFYCSSEVCSRVSQSQPQQQEGRSLLDRLNEARAAVSFLHEVGCVMYLPSPALHNVIFLDPVWLFRFLLRLLVVSPSEEKKTATQGKKSPLRAGVLPISMMVHLLSRDCTPCGFTTQQLTQILVEVLSKYELAVPLNKDHLLVPAMLPLEQRNTEVNIDRRLVDNASEADKEVERQIRVLPNEQDCAVFTLPRKAGTRPPLEIESPEEESVRVAFKRFHPNRQPLKKTSLLASKVLVPDWELVSDMNSELVRIYAMSYVPAGFWTRLITRLLSDSTLDKLCRRFYSLDGLPRVFMDSLLCYENPLQIEHIQGSLTDNSTNASRIEVNELPPGWSVWQTGLHLTLAGGRIKVMSLKQATESCTAALQIAKRQLATANELVFLESDTFTGSRIDYRQRNGRKLEMNPDTNDIHSTTYCKFLLF</sequence>
<organism evidence="1 2">
    <name type="scientific">Cichlidogyrus casuarinus</name>
    <dbReference type="NCBI Taxonomy" id="1844966"/>
    <lineage>
        <taxon>Eukaryota</taxon>
        <taxon>Metazoa</taxon>
        <taxon>Spiralia</taxon>
        <taxon>Lophotrochozoa</taxon>
        <taxon>Platyhelminthes</taxon>
        <taxon>Monogenea</taxon>
        <taxon>Monopisthocotylea</taxon>
        <taxon>Dactylogyridea</taxon>
        <taxon>Ancyrocephalidae</taxon>
        <taxon>Cichlidogyrus</taxon>
    </lineage>
</organism>
<proteinExistence type="predicted"/>
<dbReference type="Gene3D" id="3.40.50.300">
    <property type="entry name" value="P-loop containing nucleotide triphosphate hydrolases"/>
    <property type="match status" value="1"/>
</dbReference>
<evidence type="ECO:0000313" key="1">
    <source>
        <dbReference type="EMBL" id="KAL3311900.1"/>
    </source>
</evidence>
<dbReference type="Proteomes" id="UP001626550">
    <property type="component" value="Unassembled WGS sequence"/>
</dbReference>
<name>A0ABD2PWU2_9PLAT</name>
<keyword evidence="2" id="KW-1185">Reference proteome</keyword>
<dbReference type="EMBL" id="JBJKFK010001966">
    <property type="protein sequence ID" value="KAL3311900.1"/>
    <property type="molecule type" value="Genomic_DNA"/>
</dbReference>
<accession>A0ABD2PWU2</accession>
<evidence type="ECO:0000313" key="2">
    <source>
        <dbReference type="Proteomes" id="UP001626550"/>
    </source>
</evidence>
<protein>
    <submittedName>
        <fullName evidence="1">Uncharacterized protein</fullName>
    </submittedName>
</protein>
<gene>
    <name evidence="1" type="ORF">Ciccas_009518</name>
</gene>
<dbReference type="AlphaFoldDB" id="A0ABD2PWU2"/>
<comment type="caution">
    <text evidence="1">The sequence shown here is derived from an EMBL/GenBank/DDBJ whole genome shotgun (WGS) entry which is preliminary data.</text>
</comment>
<reference evidence="1 2" key="1">
    <citation type="submission" date="2024-11" db="EMBL/GenBank/DDBJ databases">
        <title>Adaptive evolution of stress response genes in parasites aligns with host niche diversity.</title>
        <authorList>
            <person name="Hahn C."/>
            <person name="Resl P."/>
        </authorList>
    </citation>
    <scope>NUCLEOTIDE SEQUENCE [LARGE SCALE GENOMIC DNA]</scope>
    <source>
        <strain evidence="1">EGGRZ-B1_66</strain>
        <tissue evidence="1">Body</tissue>
    </source>
</reference>
<feature type="non-terminal residue" evidence="1">
    <location>
        <position position="1"/>
    </location>
</feature>
<dbReference type="InterPro" id="IPR027417">
    <property type="entry name" value="P-loop_NTPase"/>
</dbReference>